<dbReference type="RefSeq" id="WP_012863081.1">
    <property type="nucleotide sequence ID" value="NC_013517.1"/>
</dbReference>
<organism evidence="1 2">
    <name type="scientific">Sebaldella termitidis (strain ATCC 33386 / NCTC 11300)</name>
    <dbReference type="NCBI Taxonomy" id="526218"/>
    <lineage>
        <taxon>Bacteria</taxon>
        <taxon>Fusobacteriati</taxon>
        <taxon>Fusobacteriota</taxon>
        <taxon>Fusobacteriia</taxon>
        <taxon>Fusobacteriales</taxon>
        <taxon>Leptotrichiaceae</taxon>
        <taxon>Sebaldella</taxon>
    </lineage>
</organism>
<reference evidence="2" key="1">
    <citation type="submission" date="2009-09" db="EMBL/GenBank/DDBJ databases">
        <title>The complete chromosome of Sebaldella termitidis ATCC 33386.</title>
        <authorList>
            <consortium name="US DOE Joint Genome Institute (JGI-PGF)"/>
            <person name="Lucas S."/>
            <person name="Copeland A."/>
            <person name="Lapidus A."/>
            <person name="Glavina del Rio T."/>
            <person name="Dalin E."/>
            <person name="Tice H."/>
            <person name="Bruce D."/>
            <person name="Goodwin L."/>
            <person name="Pitluck S."/>
            <person name="Kyrpides N."/>
            <person name="Mavromatis K."/>
            <person name="Ivanova N."/>
            <person name="Mikhailova N."/>
            <person name="Sims D."/>
            <person name="Meincke L."/>
            <person name="Brettin T."/>
            <person name="Detter J.C."/>
            <person name="Han C."/>
            <person name="Larimer F."/>
            <person name="Land M."/>
            <person name="Hauser L."/>
            <person name="Markowitz V."/>
            <person name="Cheng J.F."/>
            <person name="Hugenholtz P."/>
            <person name="Woyke T."/>
            <person name="Wu D."/>
            <person name="Eisen J.A."/>
        </authorList>
    </citation>
    <scope>NUCLEOTIDE SEQUENCE [LARGE SCALE GENOMIC DNA]</scope>
    <source>
        <strain evidence="2">ATCC 33386 / NCTC 11300</strain>
    </source>
</reference>
<dbReference type="HOGENOM" id="CLU_1546535_0_0_0"/>
<accession>D1ARL3</accession>
<gene>
    <name evidence="1" type="ordered locus">Sterm_3665</name>
</gene>
<dbReference type="EMBL" id="CP001739">
    <property type="protein sequence ID" value="ACZ10499.1"/>
    <property type="molecule type" value="Genomic_DNA"/>
</dbReference>
<name>D1ARL3_SEBTE</name>
<sequence>MKKLVFIFLVFVSVFSFSREDFTKNEKNAVLKQFTEFQKAVKNKDIKAIEKFIDGSLYGLVLNDGPAYRLNTESVSYDEIVRYKDEFFKSLKEVTLVKTDLKNNEVIKYTKGEETISADFFVMEEDNYIWGHKGDKMFEVSAFYNDPEYPSVAQYIFKMKDSQLKFICIYSMP</sequence>
<reference evidence="1 2" key="2">
    <citation type="journal article" date="2010" name="Stand. Genomic Sci.">
        <title>Complete genome sequence of Sebaldella termitidis type strain (NCTC 11300).</title>
        <authorList>
            <person name="Harmon-Smith M."/>
            <person name="Celia L."/>
            <person name="Chertkov O."/>
            <person name="Lapidus A."/>
            <person name="Copeland A."/>
            <person name="Glavina Del Rio T."/>
            <person name="Nolan M."/>
            <person name="Lucas S."/>
            <person name="Tice H."/>
            <person name="Cheng J.F."/>
            <person name="Han C."/>
            <person name="Detter J.C."/>
            <person name="Bruce D."/>
            <person name="Goodwin L."/>
            <person name="Pitluck S."/>
            <person name="Pati A."/>
            <person name="Liolios K."/>
            <person name="Ivanova N."/>
            <person name="Mavromatis K."/>
            <person name="Mikhailova N."/>
            <person name="Chen A."/>
            <person name="Palaniappan K."/>
            <person name="Land M."/>
            <person name="Hauser L."/>
            <person name="Chang Y.J."/>
            <person name="Jeffries C.D."/>
            <person name="Brettin T."/>
            <person name="Goker M."/>
            <person name="Beck B."/>
            <person name="Bristow J."/>
            <person name="Eisen J.A."/>
            <person name="Markowitz V."/>
            <person name="Hugenholtz P."/>
            <person name="Kyrpides N.C."/>
            <person name="Klenk H.P."/>
            <person name="Chen F."/>
        </authorList>
    </citation>
    <scope>NUCLEOTIDE SEQUENCE [LARGE SCALE GENOMIC DNA]</scope>
    <source>
        <strain evidence="2">ATCC 33386 / NCTC 11300</strain>
    </source>
</reference>
<dbReference type="AlphaFoldDB" id="D1ARL3"/>
<evidence type="ECO:0000313" key="1">
    <source>
        <dbReference type="EMBL" id="ACZ10499.1"/>
    </source>
</evidence>
<dbReference type="STRING" id="526218.Sterm_3665"/>
<evidence type="ECO:0000313" key="2">
    <source>
        <dbReference type="Proteomes" id="UP000000845"/>
    </source>
</evidence>
<dbReference type="KEGG" id="str:Sterm_3665"/>
<protein>
    <submittedName>
        <fullName evidence="1">Uncharacterized protein</fullName>
    </submittedName>
</protein>
<keyword evidence="2" id="KW-1185">Reference proteome</keyword>
<proteinExistence type="predicted"/>
<dbReference type="Proteomes" id="UP000000845">
    <property type="component" value="Chromosome"/>
</dbReference>